<dbReference type="PANTHER" id="PTHR43329">
    <property type="entry name" value="EPOXIDE HYDROLASE"/>
    <property type="match status" value="1"/>
</dbReference>
<keyword evidence="3" id="KW-0732">Signal</keyword>
<feature type="chain" id="PRO_5002264434" description="AB hydrolase-1 domain-containing protein" evidence="3">
    <location>
        <begin position="19"/>
        <end position="374"/>
    </location>
</feature>
<dbReference type="AlphaFoldDB" id="A0A0D2M4Z1"/>
<comment type="similarity">
    <text evidence="2">Belongs to the AB hydrolase superfamily. Epoxide hydrolase family.</text>
</comment>
<dbReference type="Proteomes" id="UP000054270">
    <property type="component" value="Unassembled WGS sequence"/>
</dbReference>
<reference evidence="6" key="1">
    <citation type="submission" date="2014-04" db="EMBL/GenBank/DDBJ databases">
        <title>Evolutionary Origins and Diversification of the Mycorrhizal Mutualists.</title>
        <authorList>
            <consortium name="DOE Joint Genome Institute"/>
            <consortium name="Mycorrhizal Genomics Consortium"/>
            <person name="Kohler A."/>
            <person name="Kuo A."/>
            <person name="Nagy L.G."/>
            <person name="Floudas D."/>
            <person name="Copeland A."/>
            <person name="Barry K.W."/>
            <person name="Cichocki N."/>
            <person name="Veneault-Fourrey C."/>
            <person name="LaButti K."/>
            <person name="Lindquist E.A."/>
            <person name="Lipzen A."/>
            <person name="Lundell T."/>
            <person name="Morin E."/>
            <person name="Murat C."/>
            <person name="Riley R."/>
            <person name="Ohm R."/>
            <person name="Sun H."/>
            <person name="Tunlid A."/>
            <person name="Henrissat B."/>
            <person name="Grigoriev I.V."/>
            <person name="Hibbett D.S."/>
            <person name="Martin F."/>
        </authorList>
    </citation>
    <scope>NUCLEOTIDE SEQUENCE [LARGE SCALE GENOMIC DNA]</scope>
    <source>
        <strain evidence="6">FD-334 SS-4</strain>
    </source>
</reference>
<dbReference type="InterPro" id="IPR000639">
    <property type="entry name" value="Epox_hydrolase-like"/>
</dbReference>
<keyword evidence="6" id="KW-1185">Reference proteome</keyword>
<accession>A0A0D2M4Z1</accession>
<evidence type="ECO:0000256" key="2">
    <source>
        <dbReference type="ARBA" id="ARBA00038334"/>
    </source>
</evidence>
<dbReference type="InterPro" id="IPR000073">
    <property type="entry name" value="AB_hydrolase_1"/>
</dbReference>
<name>A0A0D2M4Z1_HYPSF</name>
<gene>
    <name evidence="5" type="ORF">HYPSUDRAFT_45517</name>
</gene>
<dbReference type="SUPFAM" id="SSF53474">
    <property type="entry name" value="alpha/beta-Hydrolases"/>
    <property type="match status" value="1"/>
</dbReference>
<evidence type="ECO:0000259" key="4">
    <source>
        <dbReference type="Pfam" id="PF00561"/>
    </source>
</evidence>
<dbReference type="STRING" id="945553.A0A0D2M4Z1"/>
<protein>
    <recommendedName>
        <fullName evidence="4">AB hydrolase-1 domain-containing protein</fullName>
    </recommendedName>
</protein>
<evidence type="ECO:0000313" key="5">
    <source>
        <dbReference type="EMBL" id="KJA18198.1"/>
    </source>
</evidence>
<organism evidence="5 6">
    <name type="scientific">Hypholoma sublateritium (strain FD-334 SS-4)</name>
    <dbReference type="NCBI Taxonomy" id="945553"/>
    <lineage>
        <taxon>Eukaryota</taxon>
        <taxon>Fungi</taxon>
        <taxon>Dikarya</taxon>
        <taxon>Basidiomycota</taxon>
        <taxon>Agaricomycotina</taxon>
        <taxon>Agaricomycetes</taxon>
        <taxon>Agaricomycetidae</taxon>
        <taxon>Agaricales</taxon>
        <taxon>Agaricineae</taxon>
        <taxon>Strophariaceae</taxon>
        <taxon>Hypholoma</taxon>
    </lineage>
</organism>
<evidence type="ECO:0000256" key="1">
    <source>
        <dbReference type="ARBA" id="ARBA00022801"/>
    </source>
</evidence>
<dbReference type="OrthoDB" id="408373at2759"/>
<dbReference type="EMBL" id="KN817592">
    <property type="protein sequence ID" value="KJA18198.1"/>
    <property type="molecule type" value="Genomic_DNA"/>
</dbReference>
<keyword evidence="1" id="KW-0378">Hydrolase</keyword>
<dbReference type="PRINTS" id="PR00412">
    <property type="entry name" value="EPOXHYDRLASE"/>
</dbReference>
<evidence type="ECO:0000313" key="6">
    <source>
        <dbReference type="Proteomes" id="UP000054270"/>
    </source>
</evidence>
<dbReference type="Pfam" id="PF00561">
    <property type="entry name" value="Abhydrolase_1"/>
    <property type="match status" value="1"/>
</dbReference>
<feature type="signal peptide" evidence="3">
    <location>
        <begin position="1"/>
        <end position="18"/>
    </location>
</feature>
<sequence>MSFGRSLLALACLGAVQATVAPFDPSKYQKTTAHCSATRRGDVDEAVDIQLKYVNVNPDAPSTILMVHGWPSLWSTWSYQIQEFEKDYHLVLPDLRGFGESTHPGEPQTSGSMADLVGDLTCILEDAKVASAICMGHDWGSSLCYEAARLRPDIFTAVVGVVVPYLPLVGPFVPIENLLSLFPALTYQLFFDRKTDEAIAELDKDVRRSLRATLRTRESPPPESFLQSRDSFLGAWDGVAEIDPIPFFSPEEEDYFVEQFSIQGFKNTLGFYSTKNRHQTWELAHSQGNFTLSQPVLAVYPMQDPVANWVLAANLLKSAQYITNLEVEVLSGSHWVHLENAQETNRVVRSWLEDQSFKGQSQTYEQQTHLGDEL</sequence>
<proteinExistence type="inferred from homology"/>
<dbReference type="Gene3D" id="3.40.50.1820">
    <property type="entry name" value="alpha/beta hydrolase"/>
    <property type="match status" value="1"/>
</dbReference>
<feature type="domain" description="AB hydrolase-1" evidence="4">
    <location>
        <begin position="63"/>
        <end position="341"/>
    </location>
</feature>
<dbReference type="InterPro" id="IPR029058">
    <property type="entry name" value="AB_hydrolase_fold"/>
</dbReference>
<dbReference type="OMA" id="CMGHDWG"/>
<evidence type="ECO:0000256" key="3">
    <source>
        <dbReference type="SAM" id="SignalP"/>
    </source>
</evidence>
<dbReference type="GO" id="GO:0016787">
    <property type="term" value="F:hydrolase activity"/>
    <property type="evidence" value="ECO:0007669"/>
    <property type="project" value="UniProtKB-KW"/>
</dbReference>